<dbReference type="EMBL" id="CP001804">
    <property type="protein sequence ID" value="ACY12714.1"/>
    <property type="molecule type" value="Genomic_DNA"/>
</dbReference>
<dbReference type="RefSeq" id="WP_012825341.1">
    <property type="nucleotide sequence ID" value="NC_013440.1"/>
</dbReference>
<sequence length="285" mass="30748">MPKRLAEIAIDGKLASREQVIRATREAESQGVPLIVELVRSLGIDELALVAAIRRQARVPLIDPGDPALADIDSEALRELPQDVCRRLRLMPLAVSVYESGTRVLRLAMADPTDTIALAEIEYLTGCQVEGQLMSLSAVEELVPRSYRSFVTKVIRREPAADSADIAAAPARLAGSASGDGGGGGHGLEVEVLLPPSEDPVPSDLAQSSDTRRVIIAPADDRGGMAQASGGEQPTTVPFHRITDEASLELRHSALLQLLLRKQLITEAEYDEEIRTLMKQRAEEP</sequence>
<evidence type="ECO:0000256" key="1">
    <source>
        <dbReference type="SAM" id="MobiDB-lite"/>
    </source>
</evidence>
<name>D0LGG8_HALO1</name>
<dbReference type="KEGG" id="hoh:Hoch_0073"/>
<dbReference type="SUPFAM" id="SSF160246">
    <property type="entry name" value="EspE N-terminal domain-like"/>
    <property type="match status" value="1"/>
</dbReference>
<dbReference type="Gene3D" id="3.30.300.160">
    <property type="entry name" value="Type II secretion system, protein E, N-terminal domain"/>
    <property type="match status" value="1"/>
</dbReference>
<dbReference type="eggNOG" id="COG2804">
    <property type="taxonomic scope" value="Bacteria"/>
</dbReference>
<feature type="domain" description="Type II secretion system protein GspE N-terminal" evidence="2">
    <location>
        <begin position="66"/>
        <end position="148"/>
    </location>
</feature>
<dbReference type="Pfam" id="PF05157">
    <property type="entry name" value="MshEN"/>
    <property type="match status" value="1"/>
</dbReference>
<feature type="compositionally biased region" description="Gly residues" evidence="1">
    <location>
        <begin position="178"/>
        <end position="187"/>
    </location>
</feature>
<dbReference type="InterPro" id="IPR037257">
    <property type="entry name" value="T2SS_E_N_sf"/>
</dbReference>
<feature type="region of interest" description="Disordered" evidence="1">
    <location>
        <begin position="173"/>
        <end position="207"/>
    </location>
</feature>
<organism evidence="3 4">
    <name type="scientific">Haliangium ochraceum (strain DSM 14365 / JCM 11303 / SMP-2)</name>
    <dbReference type="NCBI Taxonomy" id="502025"/>
    <lineage>
        <taxon>Bacteria</taxon>
        <taxon>Pseudomonadati</taxon>
        <taxon>Myxococcota</taxon>
        <taxon>Polyangia</taxon>
        <taxon>Haliangiales</taxon>
        <taxon>Kofleriaceae</taxon>
        <taxon>Haliangium</taxon>
    </lineage>
</organism>
<evidence type="ECO:0000259" key="2">
    <source>
        <dbReference type="Pfam" id="PF05157"/>
    </source>
</evidence>
<proteinExistence type="predicted"/>
<dbReference type="InterPro" id="IPR007831">
    <property type="entry name" value="T2SS_GspE_N"/>
</dbReference>
<dbReference type="AlphaFoldDB" id="D0LGG8"/>
<gene>
    <name evidence="3" type="ordered locus">Hoch_0073</name>
</gene>
<reference evidence="3 4" key="1">
    <citation type="journal article" date="2010" name="Stand. Genomic Sci.">
        <title>Complete genome sequence of Haliangium ochraceum type strain (SMP-2).</title>
        <authorList>
            <consortium name="US DOE Joint Genome Institute (JGI-PGF)"/>
            <person name="Ivanova N."/>
            <person name="Daum C."/>
            <person name="Lang E."/>
            <person name="Abt B."/>
            <person name="Kopitz M."/>
            <person name="Saunders E."/>
            <person name="Lapidus A."/>
            <person name="Lucas S."/>
            <person name="Glavina Del Rio T."/>
            <person name="Nolan M."/>
            <person name="Tice H."/>
            <person name="Copeland A."/>
            <person name="Cheng J.F."/>
            <person name="Chen F."/>
            <person name="Bruce D."/>
            <person name="Goodwin L."/>
            <person name="Pitluck S."/>
            <person name="Mavromatis K."/>
            <person name="Pati A."/>
            <person name="Mikhailova N."/>
            <person name="Chen A."/>
            <person name="Palaniappan K."/>
            <person name="Land M."/>
            <person name="Hauser L."/>
            <person name="Chang Y.J."/>
            <person name="Jeffries C.D."/>
            <person name="Detter J.C."/>
            <person name="Brettin T."/>
            <person name="Rohde M."/>
            <person name="Goker M."/>
            <person name="Bristow J."/>
            <person name="Markowitz V."/>
            <person name="Eisen J.A."/>
            <person name="Hugenholtz P."/>
            <person name="Kyrpides N.C."/>
            <person name="Klenk H.P."/>
        </authorList>
    </citation>
    <scope>NUCLEOTIDE SEQUENCE [LARGE SCALE GENOMIC DNA]</scope>
    <source>
        <strain evidence="4">DSM 14365 / CIP 107738 / JCM 11303 / AJ 13395 / SMP-2</strain>
    </source>
</reference>
<dbReference type="HOGENOM" id="CLU_975800_0_0_7"/>
<protein>
    <submittedName>
        <fullName evidence="3">General secretory system II protein E domain protein</fullName>
    </submittedName>
</protein>
<dbReference type="Proteomes" id="UP000001880">
    <property type="component" value="Chromosome"/>
</dbReference>
<keyword evidence="4" id="KW-1185">Reference proteome</keyword>
<accession>D0LGG8</accession>
<evidence type="ECO:0000313" key="4">
    <source>
        <dbReference type="Proteomes" id="UP000001880"/>
    </source>
</evidence>
<evidence type="ECO:0000313" key="3">
    <source>
        <dbReference type="EMBL" id="ACY12714.1"/>
    </source>
</evidence>
<dbReference type="STRING" id="502025.Hoch_0073"/>